<sequence>MKYLAYIFIASFLFISCKQDAKQDSKEETSTVLNKEDYNTYLVSNNTSTYDFALKNKEKWASNVAKDSNAIASLSYLASAYNMLFNTTGNVNYLDTVALLQDRALNVSSETFKADKMRARAATFISQHRFQEARDSLLAIKNLSGKSGTNLMLFDAFMETGEYNKAETILDSLKNNKDYDYLIRAAKWNDHKGDLDTAINLLEKAREIADKRKNPTLQIWIYSNLGDFYGHAGRIEDSYNSYLKTLELQPDNAYVKKGLAWIAYSYEKNADEALRILDSINVNYNTPDYHLLRAEIAEYKGDDAQKEKELQEYKDKVNNPAYGEMYNAYNAVVYAEEFKDFDKALQIAQRDVNNRSTPETYHNLAYVHHLAGNNEKALALIEDHVKGKTYEPMALYHSAIIYKANGMTEQVETLKNDELLGTAYEMGPVTYEKIKNL</sequence>
<dbReference type="PROSITE" id="PS51257">
    <property type="entry name" value="PROKAR_LIPOPROTEIN"/>
    <property type="match status" value="1"/>
</dbReference>
<dbReference type="Gene3D" id="1.25.40.10">
    <property type="entry name" value="Tetratricopeptide repeat domain"/>
    <property type="match status" value="3"/>
</dbReference>
<evidence type="ECO:0000313" key="3">
    <source>
        <dbReference type="Proteomes" id="UP000002297"/>
    </source>
</evidence>
<dbReference type="PROSITE" id="PS50005">
    <property type="entry name" value="TPR"/>
    <property type="match status" value="1"/>
</dbReference>
<gene>
    <name evidence="2" type="ordered locus">CA2559_12218</name>
</gene>
<dbReference type="SMART" id="SM00028">
    <property type="entry name" value="TPR"/>
    <property type="match status" value="3"/>
</dbReference>
<dbReference type="GeneID" id="89454159"/>
<dbReference type="KEGG" id="cat:CA2559_12218"/>
<dbReference type="Proteomes" id="UP000002297">
    <property type="component" value="Chromosome"/>
</dbReference>
<dbReference type="HOGENOM" id="CLU_637597_0_0_10"/>
<accession>A3UAG6</accession>
<dbReference type="eggNOG" id="COG0457">
    <property type="taxonomic scope" value="Bacteria"/>
</dbReference>
<proteinExistence type="predicted"/>
<dbReference type="SUPFAM" id="SSF48452">
    <property type="entry name" value="TPR-like"/>
    <property type="match status" value="2"/>
</dbReference>
<reference evidence="2 3" key="1">
    <citation type="journal article" date="2010" name="J. Bacteriol.">
        <title>The complete genome sequence of Croceibacter atlanticus HTCC2559T.</title>
        <authorList>
            <person name="Oh H.M."/>
            <person name="Kang I."/>
            <person name="Ferriera S."/>
            <person name="Giovannoni S.J."/>
            <person name="Cho J.C."/>
        </authorList>
    </citation>
    <scope>NUCLEOTIDE SEQUENCE [LARGE SCALE GENOMIC DNA]</scope>
    <source>
        <strain evidence="3">ATCC BAA-628 / HTCC2559 / KCTC 12090</strain>
    </source>
</reference>
<protein>
    <submittedName>
        <fullName evidence="2">Uncharacterized protein</fullName>
    </submittedName>
</protein>
<dbReference type="InterPro" id="IPR011990">
    <property type="entry name" value="TPR-like_helical_dom_sf"/>
</dbReference>
<dbReference type="OrthoDB" id="1399920at2"/>
<feature type="repeat" description="TPR" evidence="1">
    <location>
        <begin position="219"/>
        <end position="252"/>
    </location>
</feature>
<dbReference type="RefSeq" id="WP_013188183.1">
    <property type="nucleotide sequence ID" value="NC_014230.1"/>
</dbReference>
<name>A3UAG6_CROAH</name>
<dbReference type="InterPro" id="IPR019734">
    <property type="entry name" value="TPR_rpt"/>
</dbReference>
<keyword evidence="1" id="KW-0802">TPR repeat</keyword>
<keyword evidence="3" id="KW-1185">Reference proteome</keyword>
<dbReference type="EMBL" id="CP002046">
    <property type="protein sequence ID" value="EAP86802.1"/>
    <property type="molecule type" value="Genomic_DNA"/>
</dbReference>
<dbReference type="STRING" id="216432.CA2559_12218"/>
<organism evidence="2 3">
    <name type="scientific">Croceibacter atlanticus (strain ATCC BAA-628 / JCM 21780 / CIP 108009 / IAM 15332 / KCTC 12090 / HTCC2559)</name>
    <dbReference type="NCBI Taxonomy" id="216432"/>
    <lineage>
        <taxon>Bacteria</taxon>
        <taxon>Pseudomonadati</taxon>
        <taxon>Bacteroidota</taxon>
        <taxon>Flavobacteriia</taxon>
        <taxon>Flavobacteriales</taxon>
        <taxon>Flavobacteriaceae</taxon>
        <taxon>Croceibacter</taxon>
    </lineage>
</organism>
<evidence type="ECO:0000313" key="2">
    <source>
        <dbReference type="EMBL" id="EAP86802.1"/>
    </source>
</evidence>
<dbReference type="AlphaFoldDB" id="A3UAG6"/>
<evidence type="ECO:0000256" key="1">
    <source>
        <dbReference type="PROSITE-ProRule" id="PRU00339"/>
    </source>
</evidence>